<organism evidence="2 3">
    <name type="scientific">Diploscapter pachys</name>
    <dbReference type="NCBI Taxonomy" id="2018661"/>
    <lineage>
        <taxon>Eukaryota</taxon>
        <taxon>Metazoa</taxon>
        <taxon>Ecdysozoa</taxon>
        <taxon>Nematoda</taxon>
        <taxon>Chromadorea</taxon>
        <taxon>Rhabditida</taxon>
        <taxon>Rhabditina</taxon>
        <taxon>Rhabditomorpha</taxon>
        <taxon>Rhabditoidea</taxon>
        <taxon>Rhabditidae</taxon>
        <taxon>Diploscapter</taxon>
    </lineage>
</organism>
<keyword evidence="3" id="KW-1185">Reference proteome</keyword>
<keyword evidence="1" id="KW-1133">Transmembrane helix</keyword>
<feature type="transmembrane region" description="Helical" evidence="1">
    <location>
        <begin position="12"/>
        <end position="36"/>
    </location>
</feature>
<comment type="caution">
    <text evidence="2">The sequence shown here is derived from an EMBL/GenBank/DDBJ whole genome shotgun (WGS) entry which is preliminary data.</text>
</comment>
<gene>
    <name evidence="2" type="ORF">WR25_23963</name>
</gene>
<protein>
    <recommendedName>
        <fullName evidence="4">Transmembrane protein</fullName>
    </recommendedName>
</protein>
<dbReference type="EMBL" id="LIAE01006990">
    <property type="protein sequence ID" value="PAV83163.1"/>
    <property type="molecule type" value="Genomic_DNA"/>
</dbReference>
<accession>A0A2A2LAE9</accession>
<evidence type="ECO:0000313" key="3">
    <source>
        <dbReference type="Proteomes" id="UP000218231"/>
    </source>
</evidence>
<evidence type="ECO:0000256" key="1">
    <source>
        <dbReference type="SAM" id="Phobius"/>
    </source>
</evidence>
<name>A0A2A2LAE9_9BILA</name>
<reference evidence="2 3" key="1">
    <citation type="journal article" date="2017" name="Curr. Biol.">
        <title>Genome architecture and evolution of a unichromosomal asexual nematode.</title>
        <authorList>
            <person name="Fradin H."/>
            <person name="Zegar C."/>
            <person name="Gutwein M."/>
            <person name="Lucas J."/>
            <person name="Kovtun M."/>
            <person name="Corcoran D."/>
            <person name="Baugh L.R."/>
            <person name="Kiontke K."/>
            <person name="Gunsalus K."/>
            <person name="Fitch D.H."/>
            <person name="Piano F."/>
        </authorList>
    </citation>
    <scope>NUCLEOTIDE SEQUENCE [LARGE SCALE GENOMIC DNA]</scope>
    <source>
        <strain evidence="2">PF1309</strain>
    </source>
</reference>
<evidence type="ECO:0000313" key="2">
    <source>
        <dbReference type="EMBL" id="PAV83163.1"/>
    </source>
</evidence>
<keyword evidence="1" id="KW-0472">Membrane</keyword>
<sequence>MIPMDTRLNIVLSLLQFIFASLNFYFVVLHICLLLMTMPQSFFAATLNADFDTLQEVPVDALLEETN</sequence>
<evidence type="ECO:0008006" key="4">
    <source>
        <dbReference type="Google" id="ProtNLM"/>
    </source>
</evidence>
<dbReference type="AlphaFoldDB" id="A0A2A2LAE9"/>
<keyword evidence="1" id="KW-0812">Transmembrane</keyword>
<proteinExistence type="predicted"/>
<dbReference type="Proteomes" id="UP000218231">
    <property type="component" value="Unassembled WGS sequence"/>
</dbReference>